<evidence type="ECO:0000256" key="3">
    <source>
        <dbReference type="ARBA" id="ARBA00023015"/>
    </source>
</evidence>
<dbReference type="GO" id="GO:0003677">
    <property type="term" value="F:DNA binding"/>
    <property type="evidence" value="ECO:0007669"/>
    <property type="project" value="UniProtKB-KW"/>
</dbReference>
<sequence>MDQRLVVEIIQRRFEQQPEGGMLRVRLYLAIRQAILERELTAGECLPGTRSLAGELGLGRNTVLWAYDQLLAEGYLVGQSGTGTFVSGAVRTDKAAPPKRLIGTRREGISKRGMLISVNASSSRIQSGAFMPGVPDVEHFPFKLWNRLIARYHGVEHSSLMQYGHGGYGPLKVALAEYLNVTRMMQCSPRQIVIINGSHQAFDLCARMLCDHGDRAWLEDPGYWGARNVLRAAGLNVEPIPLDERGIAPTDEHWSATPPRLVMVTPSSQYPTGTVLSLDRRLQLLERAESCGAWIVEDDYDNELRYHDHPVASLFGLSQSRRVIYLGTFSKVLFPGMRMSYMVVPEDLVEAFTLGNAELYREGRLAEQAALAEFIDAGHFTAHIRRMRAIYQERRDALHEVLDSRLGGLVHSPLTQAGLQSLYTLNGPADDVQLAAEALQRRIVTRPLSIYYDDPSRAVPGLNLGFAAVPVEVIRTAAAQLAEVIEAHMTARRRLGQRPAA</sequence>
<dbReference type="InterPro" id="IPR036388">
    <property type="entry name" value="WH-like_DNA-bd_sf"/>
</dbReference>
<evidence type="ECO:0000256" key="4">
    <source>
        <dbReference type="ARBA" id="ARBA00023125"/>
    </source>
</evidence>
<dbReference type="GO" id="GO:0030170">
    <property type="term" value="F:pyridoxal phosphate binding"/>
    <property type="evidence" value="ECO:0007669"/>
    <property type="project" value="InterPro"/>
</dbReference>
<dbReference type="OrthoDB" id="9804020at2"/>
<dbReference type="SUPFAM" id="SSF46785">
    <property type="entry name" value="Winged helix' DNA-binding domain"/>
    <property type="match status" value="1"/>
</dbReference>
<evidence type="ECO:0000256" key="5">
    <source>
        <dbReference type="ARBA" id="ARBA00023163"/>
    </source>
</evidence>
<proteinExistence type="inferred from homology"/>
<evidence type="ECO:0000256" key="2">
    <source>
        <dbReference type="ARBA" id="ARBA00022898"/>
    </source>
</evidence>
<dbReference type="PANTHER" id="PTHR46577:SF1">
    <property type="entry name" value="HTH-TYPE TRANSCRIPTIONAL REGULATORY PROTEIN GABR"/>
    <property type="match status" value="1"/>
</dbReference>
<dbReference type="GO" id="GO:0003700">
    <property type="term" value="F:DNA-binding transcription factor activity"/>
    <property type="evidence" value="ECO:0007669"/>
    <property type="project" value="InterPro"/>
</dbReference>
<dbReference type="SMART" id="SM00345">
    <property type="entry name" value="HTH_GNTR"/>
    <property type="match status" value="1"/>
</dbReference>
<reference evidence="8" key="2">
    <citation type="submission" date="2025-08" db="UniProtKB">
        <authorList>
            <consortium name="RefSeq"/>
        </authorList>
    </citation>
    <scope>IDENTIFICATION</scope>
</reference>
<accession>A0A8B6X345</accession>
<dbReference type="Proteomes" id="UP000675920">
    <property type="component" value="Unplaced"/>
</dbReference>
<comment type="similarity">
    <text evidence="1">In the C-terminal section; belongs to the class-I pyridoxal-phosphate-dependent aminotransferase family.</text>
</comment>
<evidence type="ECO:0000256" key="1">
    <source>
        <dbReference type="ARBA" id="ARBA00005384"/>
    </source>
</evidence>
<dbReference type="InterPro" id="IPR015421">
    <property type="entry name" value="PyrdxlP-dep_Trfase_major"/>
</dbReference>
<dbReference type="SUPFAM" id="SSF53383">
    <property type="entry name" value="PLP-dependent transferases"/>
    <property type="match status" value="1"/>
</dbReference>
<dbReference type="CDD" id="cd07377">
    <property type="entry name" value="WHTH_GntR"/>
    <property type="match status" value="1"/>
</dbReference>
<dbReference type="AlphaFoldDB" id="A0A8B6X345"/>
<name>A0A8B6X345_9BURK</name>
<evidence type="ECO:0000259" key="6">
    <source>
        <dbReference type="PROSITE" id="PS50949"/>
    </source>
</evidence>
<dbReference type="Pfam" id="PF00392">
    <property type="entry name" value="GntR"/>
    <property type="match status" value="1"/>
</dbReference>
<evidence type="ECO:0000313" key="7">
    <source>
        <dbReference type="Proteomes" id="UP000675920"/>
    </source>
</evidence>
<keyword evidence="2" id="KW-0663">Pyridoxal phosphate</keyword>
<dbReference type="GO" id="GO:0008483">
    <property type="term" value="F:transaminase activity"/>
    <property type="evidence" value="ECO:0007669"/>
    <property type="project" value="UniProtKB-KW"/>
</dbReference>
<keyword evidence="4" id="KW-0238">DNA-binding</keyword>
<protein>
    <submittedName>
        <fullName evidence="8">PLP-dependent aminotransferase family protein</fullName>
    </submittedName>
</protein>
<dbReference type="InterPro" id="IPR000524">
    <property type="entry name" value="Tscrpt_reg_HTH_GntR"/>
</dbReference>
<keyword evidence="5" id="KW-0804">Transcription</keyword>
<keyword evidence="8" id="KW-0032">Aminotransferase</keyword>
<keyword evidence="8" id="KW-0808">Transferase</keyword>
<dbReference type="PROSITE" id="PS50949">
    <property type="entry name" value="HTH_GNTR"/>
    <property type="match status" value="1"/>
</dbReference>
<dbReference type="CDD" id="cd00609">
    <property type="entry name" value="AAT_like"/>
    <property type="match status" value="1"/>
</dbReference>
<dbReference type="InterPro" id="IPR004839">
    <property type="entry name" value="Aminotransferase_I/II_large"/>
</dbReference>
<dbReference type="PANTHER" id="PTHR46577">
    <property type="entry name" value="HTH-TYPE TRANSCRIPTIONAL REGULATORY PROTEIN GABR"/>
    <property type="match status" value="1"/>
</dbReference>
<feature type="domain" description="HTH gntR-type" evidence="6">
    <location>
        <begin position="21"/>
        <end position="89"/>
    </location>
</feature>
<dbReference type="Gene3D" id="1.10.10.10">
    <property type="entry name" value="Winged helix-like DNA-binding domain superfamily/Winged helix DNA-binding domain"/>
    <property type="match status" value="1"/>
</dbReference>
<dbReference type="Pfam" id="PF00155">
    <property type="entry name" value="Aminotran_1_2"/>
    <property type="match status" value="1"/>
</dbReference>
<dbReference type="InterPro" id="IPR051446">
    <property type="entry name" value="HTH_trans_reg/aminotransferase"/>
</dbReference>
<reference evidence="8" key="1">
    <citation type="journal article" date="2006" name="Chem Rec">
        <title>Exploring the pyridoxal 5'-phosphate-dependent enzymes.</title>
        <authorList>
            <person name="Mozzarelli A."/>
            <person name="Bettati S."/>
        </authorList>
    </citation>
    <scope>NUCLEOTIDE SEQUENCE</scope>
</reference>
<evidence type="ECO:0000313" key="8">
    <source>
        <dbReference type="RefSeq" id="WP_028311055.1"/>
    </source>
</evidence>
<dbReference type="RefSeq" id="WP_028311055.1">
    <property type="nucleotide sequence ID" value="NZ_AXWS01000008.1"/>
</dbReference>
<keyword evidence="3" id="KW-0805">Transcription regulation</keyword>
<dbReference type="InterPro" id="IPR036390">
    <property type="entry name" value="WH_DNA-bd_sf"/>
</dbReference>
<dbReference type="InterPro" id="IPR015424">
    <property type="entry name" value="PyrdxlP-dep_Trfase"/>
</dbReference>
<keyword evidence="7" id="KW-1185">Reference proteome</keyword>
<dbReference type="Gene3D" id="3.40.640.10">
    <property type="entry name" value="Type I PLP-dependent aspartate aminotransferase-like (Major domain)"/>
    <property type="match status" value="1"/>
</dbReference>
<organism evidence="7 8">
    <name type="scientific">Derxia gummosa DSM 723</name>
    <dbReference type="NCBI Taxonomy" id="1121388"/>
    <lineage>
        <taxon>Bacteria</taxon>
        <taxon>Pseudomonadati</taxon>
        <taxon>Pseudomonadota</taxon>
        <taxon>Betaproteobacteria</taxon>
        <taxon>Burkholderiales</taxon>
        <taxon>Alcaligenaceae</taxon>
        <taxon>Derxia</taxon>
    </lineage>
</organism>